<sequence length="275" mass="31607">MRNEEAEYRKTSKVFVVSDIEGNFQAFCRLLYKGGVIDKHLKWVYDEGHLVIVGDCFDRGEQVSECLWLIYYLEEKARRVGGYVHFILGNHEIMNLNGDWRYVHPKYAATNSYKNPPTALYGANNELWRWLCTKNIIEKIGDVLFVHGGIAPEIIKLNVSIAELNNRARQHYTRAKESFIDSSLKLIFNSDLSPFWYRGYYRQTISENDIDAILTHFGVKSIITGHTIVSEITTLFNGKVINVNTDHAAGISEALIIKKDNYYSMDAAGKRKKIK</sequence>
<keyword evidence="3" id="KW-1185">Reference proteome</keyword>
<dbReference type="AlphaFoldDB" id="A0A1V9FIL2"/>
<gene>
    <name evidence="2" type="ORF">A3860_07640</name>
</gene>
<dbReference type="PANTHER" id="PTHR46546:SF4">
    <property type="entry name" value="SHEWANELLA-LIKE PROTEIN PHOSPHATASE 1"/>
    <property type="match status" value="1"/>
</dbReference>
<comment type="caution">
    <text evidence="2">The sequence shown here is derived from an EMBL/GenBank/DDBJ whole genome shotgun (WGS) entry which is preliminary data.</text>
</comment>
<evidence type="ECO:0000313" key="2">
    <source>
        <dbReference type="EMBL" id="OQP58188.1"/>
    </source>
</evidence>
<organism evidence="2 3">
    <name type="scientific">Niastella vici</name>
    <dbReference type="NCBI Taxonomy" id="1703345"/>
    <lineage>
        <taxon>Bacteria</taxon>
        <taxon>Pseudomonadati</taxon>
        <taxon>Bacteroidota</taxon>
        <taxon>Chitinophagia</taxon>
        <taxon>Chitinophagales</taxon>
        <taxon>Chitinophagaceae</taxon>
        <taxon>Niastella</taxon>
    </lineage>
</organism>
<protein>
    <recommendedName>
        <fullName evidence="1">Calcineurin-like phosphoesterase domain-containing protein</fullName>
    </recommendedName>
</protein>
<feature type="domain" description="Calcineurin-like phosphoesterase" evidence="1">
    <location>
        <begin position="13"/>
        <end position="228"/>
    </location>
</feature>
<dbReference type="Proteomes" id="UP000192796">
    <property type="component" value="Unassembled WGS sequence"/>
</dbReference>
<dbReference type="RefSeq" id="WP_158085464.1">
    <property type="nucleotide sequence ID" value="NZ_LVYD01000102.1"/>
</dbReference>
<evidence type="ECO:0000313" key="3">
    <source>
        <dbReference type="Proteomes" id="UP000192796"/>
    </source>
</evidence>
<proteinExistence type="predicted"/>
<dbReference type="OrthoDB" id="7550081at2"/>
<name>A0A1V9FIL2_9BACT</name>
<dbReference type="InterPro" id="IPR029052">
    <property type="entry name" value="Metallo-depent_PP-like"/>
</dbReference>
<dbReference type="SUPFAM" id="SSF56300">
    <property type="entry name" value="Metallo-dependent phosphatases"/>
    <property type="match status" value="1"/>
</dbReference>
<dbReference type="Gene3D" id="3.60.21.10">
    <property type="match status" value="1"/>
</dbReference>
<dbReference type="EMBL" id="LVYD01000102">
    <property type="protein sequence ID" value="OQP58188.1"/>
    <property type="molecule type" value="Genomic_DNA"/>
</dbReference>
<dbReference type="PANTHER" id="PTHR46546">
    <property type="entry name" value="SHEWANELLA-LIKE PROTEIN PHOSPHATASE 1"/>
    <property type="match status" value="1"/>
</dbReference>
<reference evidence="2 3" key="1">
    <citation type="submission" date="2016-03" db="EMBL/GenBank/DDBJ databases">
        <title>Niastella vici sp. nov., isolated from farmland soil.</title>
        <authorList>
            <person name="Chen L."/>
            <person name="Wang D."/>
            <person name="Yang S."/>
            <person name="Wang G."/>
        </authorList>
    </citation>
    <scope>NUCLEOTIDE SEQUENCE [LARGE SCALE GENOMIC DNA]</scope>
    <source>
        <strain evidence="2 3">DJ57</strain>
    </source>
</reference>
<evidence type="ECO:0000259" key="1">
    <source>
        <dbReference type="Pfam" id="PF00149"/>
    </source>
</evidence>
<dbReference type="Pfam" id="PF00149">
    <property type="entry name" value="Metallophos"/>
    <property type="match status" value="1"/>
</dbReference>
<dbReference type="GO" id="GO:0016787">
    <property type="term" value="F:hydrolase activity"/>
    <property type="evidence" value="ECO:0007669"/>
    <property type="project" value="InterPro"/>
</dbReference>
<dbReference type="InterPro" id="IPR004843">
    <property type="entry name" value="Calcineurin-like_PHP"/>
</dbReference>
<accession>A0A1V9FIL2</accession>
<dbReference type="STRING" id="1703345.A3860_07640"/>